<keyword evidence="3" id="KW-0808">Transferase</keyword>
<dbReference type="InterPro" id="IPR005771">
    <property type="entry name" value="GalU_uridylyltTrfase_bac/arc"/>
</dbReference>
<dbReference type="EC" id="2.7.7.9" evidence="2"/>
<comment type="catalytic activity">
    <reaction evidence="5">
        <text>alpha-D-glucose 1-phosphate + UTP + H(+) = UDP-alpha-D-glucose + diphosphate</text>
        <dbReference type="Rhea" id="RHEA:19889"/>
        <dbReference type="ChEBI" id="CHEBI:15378"/>
        <dbReference type="ChEBI" id="CHEBI:33019"/>
        <dbReference type="ChEBI" id="CHEBI:46398"/>
        <dbReference type="ChEBI" id="CHEBI:58601"/>
        <dbReference type="ChEBI" id="CHEBI:58885"/>
        <dbReference type="EC" id="2.7.7.9"/>
    </reaction>
</comment>
<dbReference type="RefSeq" id="WP_323272515.1">
    <property type="nucleotide sequence ID" value="NZ_JAYGHT010000146.1"/>
</dbReference>
<name>A0ABU5U4I5_9CYAN</name>
<evidence type="ECO:0000313" key="7">
    <source>
        <dbReference type="EMBL" id="MEA5522101.1"/>
    </source>
</evidence>
<evidence type="ECO:0000256" key="2">
    <source>
        <dbReference type="ARBA" id="ARBA00012415"/>
    </source>
</evidence>
<accession>A0ABU5U4I5</accession>
<dbReference type="InterPro" id="IPR029044">
    <property type="entry name" value="Nucleotide-diphossugar_trans"/>
</dbReference>
<protein>
    <recommendedName>
        <fullName evidence="2">UTP--glucose-1-phosphate uridylyltransferase</fullName>
        <ecNumber evidence="2">2.7.7.9</ecNumber>
    </recommendedName>
</protein>
<evidence type="ECO:0000259" key="6">
    <source>
        <dbReference type="Pfam" id="PF00483"/>
    </source>
</evidence>
<proteinExistence type="inferred from homology"/>
<feature type="domain" description="Nucleotidyl transferase" evidence="6">
    <location>
        <begin position="13"/>
        <end position="293"/>
    </location>
</feature>
<keyword evidence="4" id="KW-0548">Nucleotidyltransferase</keyword>
<dbReference type="EMBL" id="JAYGHT010000146">
    <property type="protein sequence ID" value="MEA5522101.1"/>
    <property type="molecule type" value="Genomic_DNA"/>
</dbReference>
<gene>
    <name evidence="7" type="ORF">VB854_24475</name>
</gene>
<evidence type="ECO:0000256" key="1">
    <source>
        <dbReference type="ARBA" id="ARBA00006890"/>
    </source>
</evidence>
<organism evidence="7 8">
    <name type="scientific">Limnoraphis robusta CCNP1315</name>
    <dbReference type="NCBI Taxonomy" id="3110306"/>
    <lineage>
        <taxon>Bacteria</taxon>
        <taxon>Bacillati</taxon>
        <taxon>Cyanobacteriota</taxon>
        <taxon>Cyanophyceae</taxon>
        <taxon>Oscillatoriophycideae</taxon>
        <taxon>Oscillatoriales</taxon>
        <taxon>Sirenicapillariaceae</taxon>
        <taxon>Limnoraphis</taxon>
    </lineage>
</organism>
<evidence type="ECO:0000313" key="8">
    <source>
        <dbReference type="Proteomes" id="UP001301728"/>
    </source>
</evidence>
<dbReference type="Gene3D" id="3.90.550.10">
    <property type="entry name" value="Spore Coat Polysaccharide Biosynthesis Protein SpsA, Chain A"/>
    <property type="match status" value="1"/>
</dbReference>
<evidence type="ECO:0000256" key="5">
    <source>
        <dbReference type="ARBA" id="ARBA00048128"/>
    </source>
</evidence>
<reference evidence="7 8" key="1">
    <citation type="submission" date="2023-12" db="EMBL/GenBank/DDBJ databases">
        <title>Baltic Sea Cyanobacteria.</title>
        <authorList>
            <person name="Delbaje E."/>
            <person name="Fewer D.P."/>
            <person name="Shishido T.K."/>
        </authorList>
    </citation>
    <scope>NUCLEOTIDE SEQUENCE [LARGE SCALE GENOMIC DNA]</scope>
    <source>
        <strain evidence="7 8">CCNP 1315</strain>
    </source>
</reference>
<sequence>MFNSESHCKKVQKAVIPAAGFGTRMFPATKGLKKEFFPIIDKDRRAKPIILVIVEEAIQAGIEEVGIVVQPTDRELFEAFFKHPPQPKLWNKLSEERREYSQYLQTIGERITILTQSKQEGYGHAVFCAAEWVNNQPFLLLLGDHVYRSDLEINCARQLLNIYEQVQHNVIGLRVTPGEMIHHYGCVSGTFQDTEQILSLTQIYEKPSLDYASTHLRIQGMNENQFLTIFGLYVLEPPIFEILAAQIQANQREKGEFQLTSCLEILRQKQTMTGYIIKGQCLDTGLPEAYRQTMIEFG</sequence>
<dbReference type="Proteomes" id="UP001301728">
    <property type="component" value="Unassembled WGS sequence"/>
</dbReference>
<keyword evidence="8" id="KW-1185">Reference proteome</keyword>
<comment type="caution">
    <text evidence="7">The sequence shown here is derived from an EMBL/GenBank/DDBJ whole genome shotgun (WGS) entry which is preliminary data.</text>
</comment>
<comment type="similarity">
    <text evidence="1">Belongs to the UDPGP type 2 family.</text>
</comment>
<dbReference type="InterPro" id="IPR005835">
    <property type="entry name" value="NTP_transferase_dom"/>
</dbReference>
<dbReference type="SUPFAM" id="SSF53448">
    <property type="entry name" value="Nucleotide-diphospho-sugar transferases"/>
    <property type="match status" value="1"/>
</dbReference>
<dbReference type="Pfam" id="PF00483">
    <property type="entry name" value="NTP_transferase"/>
    <property type="match status" value="1"/>
</dbReference>
<dbReference type="PANTHER" id="PTHR43197:SF1">
    <property type="entry name" value="UTP--GLUCOSE-1-PHOSPHATE URIDYLYLTRANSFERASE"/>
    <property type="match status" value="1"/>
</dbReference>
<evidence type="ECO:0000256" key="3">
    <source>
        <dbReference type="ARBA" id="ARBA00022679"/>
    </source>
</evidence>
<evidence type="ECO:0000256" key="4">
    <source>
        <dbReference type="ARBA" id="ARBA00022695"/>
    </source>
</evidence>
<dbReference type="PANTHER" id="PTHR43197">
    <property type="entry name" value="UTP--GLUCOSE-1-PHOSPHATE URIDYLYLTRANSFERASE"/>
    <property type="match status" value="1"/>
</dbReference>